<feature type="transmembrane region" description="Helical" evidence="1">
    <location>
        <begin position="45"/>
        <end position="63"/>
    </location>
</feature>
<feature type="transmembrane region" description="Helical" evidence="1">
    <location>
        <begin position="21"/>
        <end position="39"/>
    </location>
</feature>
<keyword evidence="1" id="KW-0472">Membrane</keyword>
<evidence type="ECO:0000313" key="3">
    <source>
        <dbReference type="Proteomes" id="UP000681027"/>
    </source>
</evidence>
<evidence type="ECO:0000256" key="1">
    <source>
        <dbReference type="SAM" id="Phobius"/>
    </source>
</evidence>
<evidence type="ECO:0000313" key="2">
    <source>
        <dbReference type="EMBL" id="MBS4189670.1"/>
    </source>
</evidence>
<keyword evidence="1" id="KW-0812">Transmembrane</keyword>
<comment type="caution">
    <text evidence="2">The sequence shown here is derived from an EMBL/GenBank/DDBJ whole genome shotgun (WGS) entry which is preliminary data.</text>
</comment>
<dbReference type="RefSeq" id="WP_213101080.1">
    <property type="nucleotide sequence ID" value="NZ_JAGYPM010000001.1"/>
</dbReference>
<reference evidence="2 3" key="1">
    <citation type="submission" date="2021-05" db="EMBL/GenBank/DDBJ databases">
        <title>Novel Bacillus species.</title>
        <authorList>
            <person name="Liu G."/>
        </authorList>
    </citation>
    <scope>NUCLEOTIDE SEQUENCE [LARGE SCALE GENOMIC DNA]</scope>
    <source>
        <strain evidence="2 3">FJAT-49705</strain>
    </source>
</reference>
<dbReference type="EMBL" id="JAGYPM010000001">
    <property type="protein sequence ID" value="MBS4189670.1"/>
    <property type="molecule type" value="Genomic_DNA"/>
</dbReference>
<accession>A0ABS5NPB4</accession>
<proteinExistence type="predicted"/>
<keyword evidence="3" id="KW-1185">Reference proteome</keyword>
<gene>
    <name evidence="2" type="ORF">KHA94_05520</name>
</gene>
<name>A0ABS5NPB4_9BACI</name>
<protein>
    <submittedName>
        <fullName evidence="2">Uncharacterized protein</fullName>
    </submittedName>
</protein>
<organism evidence="2 3">
    <name type="scientific">Cytobacillus citreus</name>
    <dbReference type="NCBI Taxonomy" id="2833586"/>
    <lineage>
        <taxon>Bacteria</taxon>
        <taxon>Bacillati</taxon>
        <taxon>Bacillota</taxon>
        <taxon>Bacilli</taxon>
        <taxon>Bacillales</taxon>
        <taxon>Bacillaceae</taxon>
        <taxon>Cytobacillus</taxon>
    </lineage>
</organism>
<dbReference type="Proteomes" id="UP000681027">
    <property type="component" value="Unassembled WGS sequence"/>
</dbReference>
<keyword evidence="1" id="KW-1133">Transmembrane helix</keyword>
<sequence>MEISTQELENKHGKHMIRWHSWIGYAALLFISLAMNHQWGRMVPYWLFIIFSWASVVFLLPFIRDLRLKGTLIEGTAIPVAEVTTWQ</sequence>